<evidence type="ECO:0000313" key="1">
    <source>
        <dbReference type="EMBL" id="OIQ56130.1"/>
    </source>
</evidence>
<gene>
    <name evidence="1" type="ORF">MOTE_23570</name>
</gene>
<sequence>MPAPRTRQAGAWYDAESVNIGYEINFNRYFYKPKALRSLEEIRADLLAVEKEAEGLLEEILGRNEP</sequence>
<organism evidence="1 2">
    <name type="scientific">Neomoorella thermoacetica</name>
    <name type="common">Clostridium thermoaceticum</name>
    <dbReference type="NCBI Taxonomy" id="1525"/>
    <lineage>
        <taxon>Bacteria</taxon>
        <taxon>Bacillati</taxon>
        <taxon>Bacillota</taxon>
        <taxon>Clostridia</taxon>
        <taxon>Neomoorellales</taxon>
        <taxon>Neomoorellaceae</taxon>
        <taxon>Neomoorella</taxon>
    </lineage>
</organism>
<reference evidence="1 2" key="1">
    <citation type="submission" date="2016-08" db="EMBL/GenBank/DDBJ databases">
        <title>Genome-based comparison of Moorella thermoacetic strains.</title>
        <authorList>
            <person name="Poehlein A."/>
            <person name="Bengelsdorf F.R."/>
            <person name="Esser C."/>
            <person name="Duerre P."/>
            <person name="Daniel R."/>
        </authorList>
    </citation>
    <scope>NUCLEOTIDE SEQUENCE [LARGE SCALE GENOMIC DNA]</scope>
    <source>
        <strain evidence="1 2">DSM 21394</strain>
    </source>
</reference>
<name>A0A1J5NBB2_NEOTH</name>
<dbReference type="Proteomes" id="UP000182811">
    <property type="component" value="Unassembled WGS sequence"/>
</dbReference>
<dbReference type="EMBL" id="MDDC01000023">
    <property type="protein sequence ID" value="OIQ56130.1"/>
    <property type="molecule type" value="Genomic_DNA"/>
</dbReference>
<dbReference type="OrthoDB" id="9814572at2"/>
<dbReference type="AlphaFoldDB" id="A0A1J5NBB2"/>
<evidence type="ECO:0000313" key="2">
    <source>
        <dbReference type="Proteomes" id="UP000182811"/>
    </source>
</evidence>
<comment type="caution">
    <text evidence="1">The sequence shown here is derived from an EMBL/GenBank/DDBJ whole genome shotgun (WGS) entry which is preliminary data.</text>
</comment>
<accession>A0A1J5NBB2</accession>
<protein>
    <submittedName>
        <fullName evidence="1">Uncharacterized protein</fullName>
    </submittedName>
</protein>
<proteinExistence type="predicted"/>